<accession>A0ABS4AKM6</accession>
<dbReference type="Proteomes" id="UP000681594">
    <property type="component" value="Unassembled WGS sequence"/>
</dbReference>
<sequence length="262" mass="27750">MTEAFSRRGLLLTGGSAAAVPARPASAQHGAQAGHGTALPALGTVAGSAAAEPWLFFTEDEASLVSAAVDRLIPPDTEFTGAVGAGVPTYIDRQLAGAYGSGARLYREGPWREGLPQQGYQLPHTPAELYRAGLAAFAADARRGYGRRFEELAPRLQDEALRRLEVGEAGFDELPSAVFFETLLANTIEGFFADPIYGGNRDMVGWRMVGFPGGYAGYTELVGRHGLRFDRPPNGIAQNLLQHAAGHGHGAHGGRGAPRERN</sequence>
<dbReference type="InterPro" id="IPR027056">
    <property type="entry name" value="Gluconate_2DH_su3"/>
</dbReference>
<dbReference type="PROSITE" id="PS51318">
    <property type="entry name" value="TAT"/>
    <property type="match status" value="1"/>
</dbReference>
<protein>
    <submittedName>
        <fullName evidence="1">Gluconate 2-dehydrogenase subunit 3 family protein</fullName>
    </submittedName>
</protein>
<evidence type="ECO:0000313" key="2">
    <source>
        <dbReference type="Proteomes" id="UP000681594"/>
    </source>
</evidence>
<keyword evidence="2" id="KW-1185">Reference proteome</keyword>
<gene>
    <name evidence="1" type="ORF">J8J14_22615</name>
</gene>
<evidence type="ECO:0000313" key="1">
    <source>
        <dbReference type="EMBL" id="MBP0447556.1"/>
    </source>
</evidence>
<dbReference type="RefSeq" id="WP_209381820.1">
    <property type="nucleotide sequence ID" value="NZ_JAGIZB010000041.1"/>
</dbReference>
<proteinExistence type="predicted"/>
<comment type="caution">
    <text evidence="1">The sequence shown here is derived from an EMBL/GenBank/DDBJ whole genome shotgun (WGS) entry which is preliminary data.</text>
</comment>
<name>A0ABS4AKM6_9PROT</name>
<dbReference type="EMBL" id="JAGIZB010000041">
    <property type="protein sequence ID" value="MBP0447556.1"/>
    <property type="molecule type" value="Genomic_DNA"/>
</dbReference>
<organism evidence="1 2">
    <name type="scientific">Pararoseomonas baculiformis</name>
    <dbReference type="NCBI Taxonomy" id="2820812"/>
    <lineage>
        <taxon>Bacteria</taxon>
        <taxon>Pseudomonadati</taxon>
        <taxon>Pseudomonadota</taxon>
        <taxon>Alphaproteobacteria</taxon>
        <taxon>Acetobacterales</taxon>
        <taxon>Acetobacteraceae</taxon>
        <taxon>Pararoseomonas</taxon>
    </lineage>
</organism>
<reference evidence="1 2" key="1">
    <citation type="submission" date="2021-03" db="EMBL/GenBank/DDBJ databases">
        <authorList>
            <person name="So Y."/>
        </authorList>
    </citation>
    <scope>NUCLEOTIDE SEQUENCE [LARGE SCALE GENOMIC DNA]</scope>
    <source>
        <strain evidence="1 2">SSH11</strain>
    </source>
</reference>
<dbReference type="InterPro" id="IPR006311">
    <property type="entry name" value="TAT_signal"/>
</dbReference>
<dbReference type="Pfam" id="PF13618">
    <property type="entry name" value="Gluconate_2-dh3"/>
    <property type="match status" value="1"/>
</dbReference>